<organism evidence="1 2">
    <name type="scientific">Deinococcus peraridilitoris (strain DSM 19664 / LMG 22246 / CIP 109416 / KR-200)</name>
    <dbReference type="NCBI Taxonomy" id="937777"/>
    <lineage>
        <taxon>Bacteria</taxon>
        <taxon>Thermotogati</taxon>
        <taxon>Deinococcota</taxon>
        <taxon>Deinococci</taxon>
        <taxon>Deinococcales</taxon>
        <taxon>Deinococcaceae</taxon>
        <taxon>Deinococcus</taxon>
    </lineage>
</organism>
<dbReference type="HOGENOM" id="CLU_2715694_0_0_0"/>
<name>L0A1F7_DEIPD</name>
<evidence type="ECO:0000313" key="2">
    <source>
        <dbReference type="Proteomes" id="UP000010467"/>
    </source>
</evidence>
<dbReference type="RefSeq" id="WP_015235320.1">
    <property type="nucleotide sequence ID" value="NC_019793.1"/>
</dbReference>
<dbReference type="STRING" id="937777.Deipe_1471"/>
<dbReference type="EMBL" id="CP003382">
    <property type="protein sequence ID" value="AFZ67012.1"/>
    <property type="molecule type" value="Genomic_DNA"/>
</dbReference>
<accession>L0A1F7</accession>
<protein>
    <submittedName>
        <fullName evidence="1">Uncharacterized protein</fullName>
    </submittedName>
</protein>
<dbReference type="Proteomes" id="UP000010467">
    <property type="component" value="Chromosome"/>
</dbReference>
<dbReference type="PATRIC" id="fig|937777.3.peg.1476"/>
<evidence type="ECO:0000313" key="1">
    <source>
        <dbReference type="EMBL" id="AFZ67012.1"/>
    </source>
</evidence>
<reference evidence="2" key="1">
    <citation type="submission" date="2012-03" db="EMBL/GenBank/DDBJ databases">
        <title>Complete sequence of chromosome of Deinococcus peraridilitoris DSM 19664.</title>
        <authorList>
            <person name="Lucas S."/>
            <person name="Copeland A."/>
            <person name="Lapidus A."/>
            <person name="Glavina del Rio T."/>
            <person name="Dalin E."/>
            <person name="Tice H."/>
            <person name="Bruce D."/>
            <person name="Goodwin L."/>
            <person name="Pitluck S."/>
            <person name="Peters L."/>
            <person name="Mikhailova N."/>
            <person name="Lu M."/>
            <person name="Kyrpides N."/>
            <person name="Mavromatis K."/>
            <person name="Ivanova N."/>
            <person name="Brettin T."/>
            <person name="Detter J.C."/>
            <person name="Han C."/>
            <person name="Larimer F."/>
            <person name="Land M."/>
            <person name="Hauser L."/>
            <person name="Markowitz V."/>
            <person name="Cheng J.-F."/>
            <person name="Hugenholtz P."/>
            <person name="Woyke T."/>
            <person name="Wu D."/>
            <person name="Pukall R."/>
            <person name="Steenblock K."/>
            <person name="Brambilla E."/>
            <person name="Klenk H.-P."/>
            <person name="Eisen J.A."/>
        </authorList>
    </citation>
    <scope>NUCLEOTIDE SEQUENCE [LARGE SCALE GENOMIC DNA]</scope>
    <source>
        <strain evidence="2">DSM 19664 / LMG 22246 / CIP 109416 / KR-200</strain>
    </source>
</reference>
<gene>
    <name evidence="1" type="ordered locus">Deipe_1471</name>
</gene>
<sequence length="72" mass="8124">MTRTLPGFDRELAMDEIVAAAANRGACLTWQDVISARQREALAELSDYELHQELLRSRFFYTRPAPIVASPS</sequence>
<dbReference type="AlphaFoldDB" id="L0A1F7"/>
<proteinExistence type="predicted"/>
<dbReference type="KEGG" id="dpd:Deipe_1471"/>
<keyword evidence="2" id="KW-1185">Reference proteome</keyword>